<dbReference type="InterPro" id="IPR041657">
    <property type="entry name" value="HTH_17"/>
</dbReference>
<proteinExistence type="predicted"/>
<sequence>MTDWALAEDRLWSVEDASYFLGVPVQTLYSWRGQGVGPPGRRVGRRLRYRPEDVKAWVAGLSTDVAS</sequence>
<keyword evidence="3" id="KW-1185">Reference proteome</keyword>
<dbReference type="RefSeq" id="WP_101395204.1">
    <property type="nucleotide sequence ID" value="NZ_PJNE01000001.1"/>
</dbReference>
<evidence type="ECO:0000259" key="1">
    <source>
        <dbReference type="Pfam" id="PF12728"/>
    </source>
</evidence>
<organism evidence="2 3">
    <name type="scientific">Phycicoccus duodecadis</name>
    <dbReference type="NCBI Taxonomy" id="173053"/>
    <lineage>
        <taxon>Bacteria</taxon>
        <taxon>Bacillati</taxon>
        <taxon>Actinomycetota</taxon>
        <taxon>Actinomycetes</taxon>
        <taxon>Micrococcales</taxon>
        <taxon>Intrasporangiaceae</taxon>
        <taxon>Phycicoccus</taxon>
    </lineage>
</organism>
<dbReference type="Pfam" id="PF12728">
    <property type="entry name" value="HTH_17"/>
    <property type="match status" value="1"/>
</dbReference>
<dbReference type="EMBL" id="PJNE01000001">
    <property type="protein sequence ID" value="PKW26676.1"/>
    <property type="molecule type" value="Genomic_DNA"/>
</dbReference>
<comment type="caution">
    <text evidence="2">The sequence shown here is derived from an EMBL/GenBank/DDBJ whole genome shotgun (WGS) entry which is preliminary data.</text>
</comment>
<protein>
    <submittedName>
        <fullName evidence="2">AlpA family transcriptional regulator</fullName>
    </submittedName>
</protein>
<reference evidence="2 3" key="1">
    <citation type="submission" date="2017-12" db="EMBL/GenBank/DDBJ databases">
        <title>Sequencing the genomes of 1000 Actinobacteria strains.</title>
        <authorList>
            <person name="Klenk H.-P."/>
        </authorList>
    </citation>
    <scope>NUCLEOTIDE SEQUENCE [LARGE SCALE GENOMIC DNA]</scope>
    <source>
        <strain evidence="2 3">DSM 12806</strain>
    </source>
</reference>
<evidence type="ECO:0000313" key="2">
    <source>
        <dbReference type="EMBL" id="PKW26676.1"/>
    </source>
</evidence>
<dbReference type="OrthoDB" id="4330189at2"/>
<dbReference type="InterPro" id="IPR009061">
    <property type="entry name" value="DNA-bd_dom_put_sf"/>
</dbReference>
<evidence type="ECO:0000313" key="3">
    <source>
        <dbReference type="Proteomes" id="UP000233781"/>
    </source>
</evidence>
<dbReference type="SUPFAM" id="SSF46955">
    <property type="entry name" value="Putative DNA-binding domain"/>
    <property type="match status" value="1"/>
</dbReference>
<name>A0A2N3YIK0_9MICO</name>
<dbReference type="Gene3D" id="1.10.1660.10">
    <property type="match status" value="1"/>
</dbReference>
<dbReference type="AlphaFoldDB" id="A0A2N3YIK0"/>
<feature type="domain" description="Helix-turn-helix" evidence="1">
    <location>
        <begin position="13"/>
        <end position="60"/>
    </location>
</feature>
<accession>A0A2N3YIK0</accession>
<dbReference type="Proteomes" id="UP000233781">
    <property type="component" value="Unassembled WGS sequence"/>
</dbReference>
<gene>
    <name evidence="2" type="ORF">ATL31_1493</name>
</gene>